<dbReference type="Proteomes" id="UP000813824">
    <property type="component" value="Unassembled WGS sequence"/>
</dbReference>
<evidence type="ECO:0000313" key="4">
    <source>
        <dbReference type="Proteomes" id="UP000813824"/>
    </source>
</evidence>
<evidence type="ECO:0000313" key="3">
    <source>
        <dbReference type="EMBL" id="KAH8088922.1"/>
    </source>
</evidence>
<sequence>MDSEAVAMKNLPEEILLLLGPMVPHTQLGAVRTADMPSLHVLCRVFRRLTVSVATYDGFRVFVTGWGDSPVLDDIGLFWLSIPVLTGIVACLTQLFYAWRIHQLSERNIWDGLACIQIGHISDLSRSFVFKNIIANLWTGSNVLCDVSITISMLYYLWSAKKRSLAPRSSTTLVRLIKFTVESGLIIAAMTVINLTLFQAIPHTLLYVIIGVPSGKIYSNCLLAVLNSRLLGGRAEVRDQTNTAFVPLDAARYRSNVPWRGTPEPSPSCLTFLSPASQAESASA</sequence>
<keyword evidence="4" id="KW-1185">Reference proteome</keyword>
<feature type="transmembrane region" description="Helical" evidence="1">
    <location>
        <begin position="76"/>
        <end position="97"/>
    </location>
</feature>
<dbReference type="AlphaFoldDB" id="A0A8K0UH65"/>
<dbReference type="EMBL" id="JAEVFJ010000039">
    <property type="protein sequence ID" value="KAH8088922.1"/>
    <property type="molecule type" value="Genomic_DNA"/>
</dbReference>
<accession>A0A8K0UH65</accession>
<keyword evidence="1" id="KW-1133">Transmembrane helix</keyword>
<feature type="transmembrane region" description="Helical" evidence="1">
    <location>
        <begin position="179"/>
        <end position="198"/>
    </location>
</feature>
<dbReference type="PANTHER" id="PTHR40465:SF1">
    <property type="entry name" value="DUF6534 DOMAIN-CONTAINING PROTEIN"/>
    <property type="match status" value="1"/>
</dbReference>
<gene>
    <name evidence="3" type="ORF">BXZ70DRAFT_500245</name>
</gene>
<name>A0A8K0UH65_9AGAR</name>
<keyword evidence="1" id="KW-0472">Membrane</keyword>
<dbReference type="PANTHER" id="PTHR40465">
    <property type="entry name" value="CHROMOSOME 1, WHOLE GENOME SHOTGUN SEQUENCE"/>
    <property type="match status" value="1"/>
</dbReference>
<comment type="caution">
    <text evidence="3">The sequence shown here is derived from an EMBL/GenBank/DDBJ whole genome shotgun (WGS) entry which is preliminary data.</text>
</comment>
<dbReference type="OrthoDB" id="3262409at2759"/>
<evidence type="ECO:0000256" key="1">
    <source>
        <dbReference type="SAM" id="Phobius"/>
    </source>
</evidence>
<dbReference type="InterPro" id="IPR045339">
    <property type="entry name" value="DUF6534"/>
</dbReference>
<protein>
    <recommendedName>
        <fullName evidence="2">DUF6534 domain-containing protein</fullName>
    </recommendedName>
</protein>
<feature type="domain" description="DUF6534" evidence="2">
    <location>
        <begin position="143"/>
        <end position="229"/>
    </location>
</feature>
<feature type="transmembrane region" description="Helical" evidence="1">
    <location>
        <begin position="204"/>
        <end position="226"/>
    </location>
</feature>
<feature type="transmembrane region" description="Helical" evidence="1">
    <location>
        <begin position="135"/>
        <end position="158"/>
    </location>
</feature>
<evidence type="ECO:0000259" key="2">
    <source>
        <dbReference type="Pfam" id="PF20152"/>
    </source>
</evidence>
<keyword evidence="1" id="KW-0812">Transmembrane</keyword>
<proteinExistence type="predicted"/>
<organism evidence="3 4">
    <name type="scientific">Cristinia sonorae</name>
    <dbReference type="NCBI Taxonomy" id="1940300"/>
    <lineage>
        <taxon>Eukaryota</taxon>
        <taxon>Fungi</taxon>
        <taxon>Dikarya</taxon>
        <taxon>Basidiomycota</taxon>
        <taxon>Agaricomycotina</taxon>
        <taxon>Agaricomycetes</taxon>
        <taxon>Agaricomycetidae</taxon>
        <taxon>Agaricales</taxon>
        <taxon>Pleurotineae</taxon>
        <taxon>Stephanosporaceae</taxon>
        <taxon>Cristinia</taxon>
    </lineage>
</organism>
<reference evidence="3" key="1">
    <citation type="journal article" date="2021" name="New Phytol.">
        <title>Evolutionary innovations through gain and loss of genes in the ectomycorrhizal Boletales.</title>
        <authorList>
            <person name="Wu G."/>
            <person name="Miyauchi S."/>
            <person name="Morin E."/>
            <person name="Kuo A."/>
            <person name="Drula E."/>
            <person name="Varga T."/>
            <person name="Kohler A."/>
            <person name="Feng B."/>
            <person name="Cao Y."/>
            <person name="Lipzen A."/>
            <person name="Daum C."/>
            <person name="Hundley H."/>
            <person name="Pangilinan J."/>
            <person name="Johnson J."/>
            <person name="Barry K."/>
            <person name="LaButti K."/>
            <person name="Ng V."/>
            <person name="Ahrendt S."/>
            <person name="Min B."/>
            <person name="Choi I.G."/>
            <person name="Park H."/>
            <person name="Plett J.M."/>
            <person name="Magnuson J."/>
            <person name="Spatafora J.W."/>
            <person name="Nagy L.G."/>
            <person name="Henrissat B."/>
            <person name="Grigoriev I.V."/>
            <person name="Yang Z.L."/>
            <person name="Xu J."/>
            <person name="Martin F.M."/>
        </authorList>
    </citation>
    <scope>NUCLEOTIDE SEQUENCE</scope>
    <source>
        <strain evidence="3">KKN 215</strain>
    </source>
</reference>
<dbReference type="Pfam" id="PF20152">
    <property type="entry name" value="DUF6534"/>
    <property type="match status" value="1"/>
</dbReference>